<keyword evidence="3" id="KW-1185">Reference proteome</keyword>
<name>A0A6A4I0S1_9AGAR</name>
<evidence type="ECO:0000313" key="3">
    <source>
        <dbReference type="Proteomes" id="UP000799118"/>
    </source>
</evidence>
<proteinExistence type="predicted"/>
<evidence type="ECO:0000313" key="2">
    <source>
        <dbReference type="EMBL" id="KAE9404116.1"/>
    </source>
</evidence>
<evidence type="ECO:0000256" key="1">
    <source>
        <dbReference type="SAM" id="MobiDB-lite"/>
    </source>
</evidence>
<reference evidence="2" key="1">
    <citation type="journal article" date="2019" name="Environ. Microbiol.">
        <title>Fungal ecological strategies reflected in gene transcription - a case study of two litter decomposers.</title>
        <authorList>
            <person name="Barbi F."/>
            <person name="Kohler A."/>
            <person name="Barry K."/>
            <person name="Baskaran P."/>
            <person name="Daum C."/>
            <person name="Fauchery L."/>
            <person name="Ihrmark K."/>
            <person name="Kuo A."/>
            <person name="LaButti K."/>
            <person name="Lipzen A."/>
            <person name="Morin E."/>
            <person name="Grigoriev I.V."/>
            <person name="Henrissat B."/>
            <person name="Lindahl B."/>
            <person name="Martin F."/>
        </authorList>
    </citation>
    <scope>NUCLEOTIDE SEQUENCE</scope>
    <source>
        <strain evidence="2">JB14</strain>
    </source>
</reference>
<feature type="region of interest" description="Disordered" evidence="1">
    <location>
        <begin position="169"/>
        <end position="227"/>
    </location>
</feature>
<dbReference type="EMBL" id="ML769419">
    <property type="protein sequence ID" value="KAE9404116.1"/>
    <property type="molecule type" value="Genomic_DNA"/>
</dbReference>
<dbReference type="Proteomes" id="UP000799118">
    <property type="component" value="Unassembled WGS sequence"/>
</dbReference>
<organism evidence="2 3">
    <name type="scientific">Gymnopus androsaceus JB14</name>
    <dbReference type="NCBI Taxonomy" id="1447944"/>
    <lineage>
        <taxon>Eukaryota</taxon>
        <taxon>Fungi</taxon>
        <taxon>Dikarya</taxon>
        <taxon>Basidiomycota</taxon>
        <taxon>Agaricomycotina</taxon>
        <taxon>Agaricomycetes</taxon>
        <taxon>Agaricomycetidae</taxon>
        <taxon>Agaricales</taxon>
        <taxon>Marasmiineae</taxon>
        <taxon>Omphalotaceae</taxon>
        <taxon>Gymnopus</taxon>
    </lineage>
</organism>
<dbReference type="OrthoDB" id="3117878at2759"/>
<feature type="compositionally biased region" description="Basic and acidic residues" evidence="1">
    <location>
        <begin position="204"/>
        <end position="227"/>
    </location>
</feature>
<accession>A0A6A4I0S1</accession>
<feature type="compositionally biased region" description="Low complexity" evidence="1">
    <location>
        <begin position="191"/>
        <end position="203"/>
    </location>
</feature>
<protein>
    <submittedName>
        <fullName evidence="2">Uncharacterized protein</fullName>
    </submittedName>
</protein>
<sequence length="227" mass="26582">MFFRGKKKFGFKEDDIALQRSDLVASKAELQEREKEIMKQIAEAGETEVQEAARKMFRIECNEQVLLGKKAILRREEESMRQKSTILQQKEEAMRRSEAISARRNDWLDEEERKITFRKVELRKEEELSKARSRDIDNRVSVLQRREIVFARNCMRSAKQLKTFGSMSTLELPPLPFTNQREESTVNGITRSSSSSSQPSQLRSLEESRMTEEISKSPEPYRKVIDD</sequence>
<dbReference type="AlphaFoldDB" id="A0A6A4I0S1"/>
<gene>
    <name evidence="2" type="ORF">BT96DRAFT_935887</name>
</gene>